<dbReference type="Gene3D" id="1.20.1560.10">
    <property type="entry name" value="ABC transporter type 1, transmembrane domain"/>
    <property type="match status" value="1"/>
</dbReference>
<feature type="transmembrane region" description="Helical" evidence="10">
    <location>
        <begin position="159"/>
        <end position="181"/>
    </location>
</feature>
<evidence type="ECO:0000256" key="4">
    <source>
        <dbReference type="ARBA" id="ARBA00022692"/>
    </source>
</evidence>
<keyword evidence="3" id="KW-0813">Transport</keyword>
<dbReference type="GO" id="GO:0007031">
    <property type="term" value="P:peroxisome organization"/>
    <property type="evidence" value="ECO:0007669"/>
    <property type="project" value="TreeGrafter"/>
</dbReference>
<dbReference type="FunFam" id="3.40.50.300:FF:000636">
    <property type="entry name" value="ATP-binding cassette sub-family D member 3"/>
    <property type="match status" value="1"/>
</dbReference>
<feature type="domain" description="ABC transporter" evidence="11">
    <location>
        <begin position="470"/>
        <end position="705"/>
    </location>
</feature>
<dbReference type="Pfam" id="PF06472">
    <property type="entry name" value="ABC_membrane_2"/>
    <property type="match status" value="1"/>
</dbReference>
<dbReference type="CDD" id="cd03223">
    <property type="entry name" value="ABCD_peroxisomal_ALDP"/>
    <property type="match status" value="1"/>
</dbReference>
<organism evidence="13 14">
    <name type="scientific">Gomphillus americanus</name>
    <dbReference type="NCBI Taxonomy" id="1940652"/>
    <lineage>
        <taxon>Eukaryota</taxon>
        <taxon>Fungi</taxon>
        <taxon>Dikarya</taxon>
        <taxon>Ascomycota</taxon>
        <taxon>Pezizomycotina</taxon>
        <taxon>Lecanoromycetes</taxon>
        <taxon>OSLEUM clade</taxon>
        <taxon>Ostropomycetidae</taxon>
        <taxon>Ostropales</taxon>
        <taxon>Graphidaceae</taxon>
        <taxon>Gomphilloideae</taxon>
        <taxon>Gomphillus</taxon>
    </lineage>
</organism>
<evidence type="ECO:0000256" key="6">
    <source>
        <dbReference type="ARBA" id="ARBA00022840"/>
    </source>
</evidence>
<gene>
    <name evidence="13" type="ORF">GOMPHAMPRED_005486</name>
</gene>
<dbReference type="GO" id="GO:0005778">
    <property type="term" value="C:peroxisomal membrane"/>
    <property type="evidence" value="ECO:0007669"/>
    <property type="project" value="UniProtKB-SubCell"/>
</dbReference>
<evidence type="ECO:0000259" key="12">
    <source>
        <dbReference type="PROSITE" id="PS50929"/>
    </source>
</evidence>
<dbReference type="PANTHER" id="PTHR11384">
    <property type="entry name" value="ATP-BINDING CASSETTE, SUB-FAMILY D MEMBER"/>
    <property type="match status" value="1"/>
</dbReference>
<dbReference type="AlphaFoldDB" id="A0A8H3FS50"/>
<evidence type="ECO:0000313" key="14">
    <source>
        <dbReference type="Proteomes" id="UP000664169"/>
    </source>
</evidence>
<sequence length="715" mass="81485">MAVPSKPVLSPKASETSIRQAISKLTDLYLNNRTNISRTVYLTLFIALLSRIRNAINEQKAASIHQERLRQQNTKDGGSTKAGVEEATTRKRVELNREFFKNLLRLLRIVIPGWKSKELRLLISHSFFLVLRTLISLHVADLDGKLVSSLVRGKGSEFFLGIVWWMIVAIPATFTNSMLSYHQCKLALQYRTRLTHHIHNKYLDQMSFYSLTALDDRIKNADQLITVDVSRFSNSLAELYSNLAKPVLDMIVYNYSLSKSVGGEGLFMMSLLVQVSANVMRALTPPFGKYVADEAKLEGEFRFQHSRLIENSEEIALYHGHNTEKDDLDRGYFTLIKHVNRILRRRFYHAFMEDFVIKYFWGALGLMLCSVPVFFKVPGQTLRGMGDRTEAFVTNRRMLLSSSDAFGRVMFSYKEITELAGHTSRVATLLDVLDDIQAGLFEKKMVSSAESTSNSDILKGRGIAVESSDIEFIDVPIVSPNGDVLVEKLSFTVKHGEHLLIVGPNGCGKSSLFRILGGLWPIYGGTVRKPPFEDIFYIPQRPYLSCGTLRQQIIYPDTISEMRYKDKTDADLQRILEVVEIGHIVERVGGWDAEEEWRDVLSGGLQQRVAMARLFYHAPKFAILDECTSSVTLEIEKVMYDEAKALGITLMTVSHRRSLWKYHDKILQFDGQGHYIFTKLDAERRLELEDEREDLELKLSEVPEIEKRIAELTAI</sequence>
<dbReference type="InterPro" id="IPR003439">
    <property type="entry name" value="ABC_transporter-like_ATP-bd"/>
</dbReference>
<dbReference type="InterPro" id="IPR027417">
    <property type="entry name" value="P-loop_NTPase"/>
</dbReference>
<keyword evidence="6" id="KW-0067">ATP-binding</keyword>
<dbReference type="EMBL" id="CAJPDQ010000033">
    <property type="protein sequence ID" value="CAF9929776.1"/>
    <property type="molecule type" value="Genomic_DNA"/>
</dbReference>
<dbReference type="OrthoDB" id="422637at2759"/>
<evidence type="ECO:0000256" key="2">
    <source>
        <dbReference type="ARBA" id="ARBA00008575"/>
    </source>
</evidence>
<dbReference type="GO" id="GO:0016887">
    <property type="term" value="F:ATP hydrolysis activity"/>
    <property type="evidence" value="ECO:0007669"/>
    <property type="project" value="InterPro"/>
</dbReference>
<name>A0A8H3FS50_9LECA</name>
<comment type="similarity">
    <text evidence="2">Belongs to the ABC transporter superfamily. ABCD family. Peroxisomal fatty acyl CoA transporter (TC 3.A.1.203) subfamily.</text>
</comment>
<dbReference type="PROSITE" id="PS50929">
    <property type="entry name" value="ABC_TM1F"/>
    <property type="match status" value="1"/>
</dbReference>
<accession>A0A8H3FS50</accession>
<keyword evidence="14" id="KW-1185">Reference proteome</keyword>
<feature type="domain" description="ABC transmembrane type-1" evidence="12">
    <location>
        <begin position="127"/>
        <end position="344"/>
    </location>
</feature>
<evidence type="ECO:0000256" key="3">
    <source>
        <dbReference type="ARBA" id="ARBA00022448"/>
    </source>
</evidence>
<dbReference type="InterPro" id="IPR036640">
    <property type="entry name" value="ABC1_TM_sf"/>
</dbReference>
<evidence type="ECO:0000256" key="10">
    <source>
        <dbReference type="SAM" id="Phobius"/>
    </source>
</evidence>
<dbReference type="GO" id="GO:0005324">
    <property type="term" value="F:long-chain fatty acid transmembrane transporter activity"/>
    <property type="evidence" value="ECO:0007669"/>
    <property type="project" value="TreeGrafter"/>
</dbReference>
<dbReference type="PANTHER" id="PTHR11384:SF69">
    <property type="entry name" value="PEROXISOMAL LONG-CHAIN FATTY ACID IMPORT PROTEIN 1"/>
    <property type="match status" value="1"/>
</dbReference>
<dbReference type="GO" id="GO:0005524">
    <property type="term" value="F:ATP binding"/>
    <property type="evidence" value="ECO:0007669"/>
    <property type="project" value="UniProtKB-KW"/>
</dbReference>
<evidence type="ECO:0000259" key="11">
    <source>
        <dbReference type="PROSITE" id="PS50893"/>
    </source>
</evidence>
<dbReference type="GO" id="GO:0006635">
    <property type="term" value="P:fatty acid beta-oxidation"/>
    <property type="evidence" value="ECO:0007669"/>
    <property type="project" value="TreeGrafter"/>
</dbReference>
<evidence type="ECO:0000256" key="1">
    <source>
        <dbReference type="ARBA" id="ARBA00004585"/>
    </source>
</evidence>
<protein>
    <submittedName>
        <fullName evidence="13">Uncharacterized protein</fullName>
    </submittedName>
</protein>
<dbReference type="Pfam" id="PF00005">
    <property type="entry name" value="ABC_tran"/>
    <property type="match status" value="1"/>
</dbReference>
<keyword evidence="5" id="KW-0547">Nucleotide-binding</keyword>
<reference evidence="13" key="1">
    <citation type="submission" date="2021-03" db="EMBL/GenBank/DDBJ databases">
        <authorList>
            <person name="Tagirdzhanova G."/>
        </authorList>
    </citation>
    <scope>NUCLEOTIDE SEQUENCE</scope>
</reference>
<dbReference type="Proteomes" id="UP000664169">
    <property type="component" value="Unassembled WGS sequence"/>
</dbReference>
<dbReference type="SUPFAM" id="SSF90123">
    <property type="entry name" value="ABC transporter transmembrane region"/>
    <property type="match status" value="1"/>
</dbReference>
<dbReference type="SMART" id="SM00382">
    <property type="entry name" value="AAA"/>
    <property type="match status" value="1"/>
</dbReference>
<dbReference type="Gene3D" id="3.40.50.300">
    <property type="entry name" value="P-loop containing nucleotide triphosphate hydrolases"/>
    <property type="match status" value="1"/>
</dbReference>
<proteinExistence type="inferred from homology"/>
<keyword evidence="4 10" id="KW-0812">Transmembrane</keyword>
<dbReference type="SUPFAM" id="SSF52540">
    <property type="entry name" value="P-loop containing nucleoside triphosphate hydrolases"/>
    <property type="match status" value="1"/>
</dbReference>
<dbReference type="GO" id="GO:0042760">
    <property type="term" value="P:very long-chain fatty acid catabolic process"/>
    <property type="evidence" value="ECO:0007669"/>
    <property type="project" value="TreeGrafter"/>
</dbReference>
<keyword evidence="7 10" id="KW-1133">Transmembrane helix</keyword>
<dbReference type="PROSITE" id="PS50893">
    <property type="entry name" value="ABC_TRANSPORTER_2"/>
    <property type="match status" value="1"/>
</dbReference>
<dbReference type="InterPro" id="IPR050835">
    <property type="entry name" value="ABC_transporter_sub-D"/>
</dbReference>
<dbReference type="GO" id="GO:0015910">
    <property type="term" value="P:long-chain fatty acid import into peroxisome"/>
    <property type="evidence" value="ECO:0007669"/>
    <property type="project" value="TreeGrafter"/>
</dbReference>
<evidence type="ECO:0000256" key="5">
    <source>
        <dbReference type="ARBA" id="ARBA00022741"/>
    </source>
</evidence>
<dbReference type="InterPro" id="IPR003593">
    <property type="entry name" value="AAA+_ATPase"/>
</dbReference>
<keyword evidence="8 10" id="KW-0472">Membrane</keyword>
<dbReference type="GO" id="GO:0140359">
    <property type="term" value="F:ABC-type transporter activity"/>
    <property type="evidence" value="ECO:0007669"/>
    <property type="project" value="InterPro"/>
</dbReference>
<evidence type="ECO:0000256" key="9">
    <source>
        <dbReference type="SAM" id="MobiDB-lite"/>
    </source>
</evidence>
<evidence type="ECO:0000256" key="7">
    <source>
        <dbReference type="ARBA" id="ARBA00022989"/>
    </source>
</evidence>
<feature type="transmembrane region" description="Helical" evidence="10">
    <location>
        <begin position="355"/>
        <end position="375"/>
    </location>
</feature>
<dbReference type="InterPro" id="IPR011527">
    <property type="entry name" value="ABC1_TM_dom"/>
</dbReference>
<comment type="caution">
    <text evidence="13">The sequence shown here is derived from an EMBL/GenBank/DDBJ whole genome shotgun (WGS) entry which is preliminary data.</text>
</comment>
<evidence type="ECO:0000313" key="13">
    <source>
        <dbReference type="EMBL" id="CAF9929776.1"/>
    </source>
</evidence>
<comment type="subcellular location">
    <subcellularLocation>
        <location evidence="1">Peroxisome membrane</location>
        <topology evidence="1">Multi-pass membrane protein</topology>
    </subcellularLocation>
</comment>
<feature type="region of interest" description="Disordered" evidence="9">
    <location>
        <begin position="66"/>
        <end position="86"/>
    </location>
</feature>
<evidence type="ECO:0000256" key="8">
    <source>
        <dbReference type="ARBA" id="ARBA00023136"/>
    </source>
</evidence>